<gene>
    <name evidence="3" type="ORF">L21SP5_02511</name>
</gene>
<proteinExistence type="predicted"/>
<feature type="domain" description="SCP" evidence="2">
    <location>
        <begin position="43"/>
        <end position="152"/>
    </location>
</feature>
<dbReference type="EMBL" id="CP013118">
    <property type="protein sequence ID" value="ALO16135.1"/>
    <property type="molecule type" value="Genomic_DNA"/>
</dbReference>
<evidence type="ECO:0000259" key="2">
    <source>
        <dbReference type="Pfam" id="PF00188"/>
    </source>
</evidence>
<dbReference type="STRING" id="1307839.L21SP5_02511"/>
<dbReference type="CDD" id="cd05379">
    <property type="entry name" value="CAP_bacterial"/>
    <property type="match status" value="1"/>
</dbReference>
<dbReference type="Proteomes" id="UP000064893">
    <property type="component" value="Chromosome"/>
</dbReference>
<keyword evidence="1" id="KW-0732">Signal</keyword>
<evidence type="ECO:0000256" key="1">
    <source>
        <dbReference type="SAM" id="SignalP"/>
    </source>
</evidence>
<dbReference type="SUPFAM" id="SSF55797">
    <property type="entry name" value="PR-1-like"/>
    <property type="match status" value="1"/>
</dbReference>
<evidence type="ECO:0000313" key="4">
    <source>
        <dbReference type="Proteomes" id="UP000064893"/>
    </source>
</evidence>
<dbReference type="InterPro" id="IPR014044">
    <property type="entry name" value="CAP_dom"/>
</dbReference>
<feature type="chain" id="PRO_5006599609" evidence="1">
    <location>
        <begin position="27"/>
        <end position="155"/>
    </location>
</feature>
<dbReference type="InterPro" id="IPR035940">
    <property type="entry name" value="CAP_sf"/>
</dbReference>
<accession>A0A0S2I1M6</accession>
<feature type="signal peptide" evidence="1">
    <location>
        <begin position="1"/>
        <end position="26"/>
    </location>
</feature>
<dbReference type="Gene3D" id="3.40.33.10">
    <property type="entry name" value="CAP"/>
    <property type="match status" value="1"/>
</dbReference>
<sequence length="155" mass="17310" precursor="true">MARKKCLVLLKLVVLAVLLTFNGCQDDDSLFAPPADVEDNIFDHINHYRLLNGYAALDRNTLLDELARSHSSTMSTNNSLSHVNQGYRYEQVITELNKNIYAELIARGNINGRDLIDQWSDDADSNETILGDYSIIGIGVSGNSDEQFVTVIFTK</sequence>
<dbReference type="PANTHER" id="PTHR31157:SF1">
    <property type="entry name" value="SCP DOMAIN-CONTAINING PROTEIN"/>
    <property type="match status" value="1"/>
</dbReference>
<evidence type="ECO:0000313" key="3">
    <source>
        <dbReference type="EMBL" id="ALO16135.1"/>
    </source>
</evidence>
<dbReference type="AlphaFoldDB" id="A0A0S2I1M6"/>
<dbReference type="PANTHER" id="PTHR31157">
    <property type="entry name" value="SCP DOMAIN-CONTAINING PROTEIN"/>
    <property type="match status" value="1"/>
</dbReference>
<organism evidence="3 4">
    <name type="scientific">Salinivirga cyanobacteriivorans</name>
    <dbReference type="NCBI Taxonomy" id="1307839"/>
    <lineage>
        <taxon>Bacteria</taxon>
        <taxon>Pseudomonadati</taxon>
        <taxon>Bacteroidota</taxon>
        <taxon>Bacteroidia</taxon>
        <taxon>Bacteroidales</taxon>
        <taxon>Salinivirgaceae</taxon>
        <taxon>Salinivirga</taxon>
    </lineage>
</organism>
<name>A0A0S2I1M6_9BACT</name>
<dbReference type="KEGG" id="blq:L21SP5_02511"/>
<keyword evidence="4" id="KW-1185">Reference proteome</keyword>
<reference evidence="3 4" key="1">
    <citation type="submission" date="2015-11" db="EMBL/GenBank/DDBJ databases">
        <title>Description and complete genome sequence of a novel strain predominating in hypersaline microbial mats and representing a new family of the Bacteriodetes phylum.</title>
        <authorList>
            <person name="Spring S."/>
            <person name="Bunk B."/>
            <person name="Sproer C."/>
            <person name="Klenk H.-P."/>
        </authorList>
    </citation>
    <scope>NUCLEOTIDE SEQUENCE [LARGE SCALE GENOMIC DNA]</scope>
    <source>
        <strain evidence="3 4">L21-Spi-D4</strain>
    </source>
</reference>
<protein>
    <submittedName>
        <fullName evidence="3">Cysteine-rich secretory protein family protein</fullName>
    </submittedName>
</protein>
<dbReference type="Pfam" id="PF00188">
    <property type="entry name" value="CAP"/>
    <property type="match status" value="1"/>
</dbReference>